<keyword evidence="10" id="KW-1185">Reference proteome</keyword>
<evidence type="ECO:0000313" key="9">
    <source>
        <dbReference type="EMBL" id="OQV12201.1"/>
    </source>
</evidence>
<dbReference type="Gene3D" id="1.20.1250.20">
    <property type="entry name" value="MFS general substrate transporter like domains"/>
    <property type="match status" value="2"/>
</dbReference>
<sequence length="317" mass="34674">MAISGWIIRKVGYHGCMLMCLLSFGIRFLGYYLMVNPWFVLLIDVVHSVGYGLFYASMTNFAFEKLQRSYRHVAGRAGGHVRRIWENVFSLASESSVNPSPLVQWTHQFWLTGLLLAVGWFGYGAAVTLNDAIAFSVVESSPVKTTYGANRVLGTMGWASFALLIGLLLQTFSDSAAAEDRDFTPAFATFAVAAVLAFGATFFLRAPKPVEIPPPLVKAVGRSLWTVDVMLFRYVAKVPWDGMSPGTECHSGRNVARNGTSSGRNVTWDGTSPGTERRQERNVAGTKCRLGRNVAWDGTSPGTERRLSSSSHGTGKL</sequence>
<dbReference type="OrthoDB" id="515887at2759"/>
<evidence type="ECO:0000313" key="10">
    <source>
        <dbReference type="Proteomes" id="UP000192578"/>
    </source>
</evidence>
<evidence type="ECO:0000256" key="3">
    <source>
        <dbReference type="ARBA" id="ARBA00022692"/>
    </source>
</evidence>
<feature type="domain" description="Major facilitator superfamily associated" evidence="8">
    <location>
        <begin position="104"/>
        <end position="198"/>
    </location>
</feature>
<feature type="transmembrane region" description="Helical" evidence="7">
    <location>
        <begin position="109"/>
        <end position="129"/>
    </location>
</feature>
<keyword evidence="3 7" id="KW-0812">Transmembrane</keyword>
<dbReference type="GO" id="GO:0016020">
    <property type="term" value="C:membrane"/>
    <property type="evidence" value="ECO:0007669"/>
    <property type="project" value="UniProtKB-SubCell"/>
</dbReference>
<dbReference type="Proteomes" id="UP000192578">
    <property type="component" value="Unassembled WGS sequence"/>
</dbReference>
<evidence type="ECO:0000259" key="8">
    <source>
        <dbReference type="Pfam" id="PF12832"/>
    </source>
</evidence>
<organism evidence="9 10">
    <name type="scientific">Hypsibius exemplaris</name>
    <name type="common">Freshwater tardigrade</name>
    <dbReference type="NCBI Taxonomy" id="2072580"/>
    <lineage>
        <taxon>Eukaryota</taxon>
        <taxon>Metazoa</taxon>
        <taxon>Ecdysozoa</taxon>
        <taxon>Tardigrada</taxon>
        <taxon>Eutardigrada</taxon>
        <taxon>Parachela</taxon>
        <taxon>Hypsibioidea</taxon>
        <taxon>Hypsibiidae</taxon>
        <taxon>Hypsibius</taxon>
    </lineage>
</organism>
<dbReference type="EMBL" id="MTYJ01000151">
    <property type="protein sequence ID" value="OQV12201.1"/>
    <property type="molecule type" value="Genomic_DNA"/>
</dbReference>
<evidence type="ECO:0000256" key="4">
    <source>
        <dbReference type="ARBA" id="ARBA00022989"/>
    </source>
</evidence>
<reference evidence="10" key="1">
    <citation type="submission" date="2017-01" db="EMBL/GenBank/DDBJ databases">
        <title>Comparative genomics of anhydrobiosis in the tardigrade Hypsibius dujardini.</title>
        <authorList>
            <person name="Yoshida Y."/>
            <person name="Koutsovoulos G."/>
            <person name="Laetsch D."/>
            <person name="Stevens L."/>
            <person name="Kumar S."/>
            <person name="Horikawa D."/>
            <person name="Ishino K."/>
            <person name="Komine S."/>
            <person name="Tomita M."/>
            <person name="Blaxter M."/>
            <person name="Arakawa K."/>
        </authorList>
    </citation>
    <scope>NUCLEOTIDE SEQUENCE [LARGE SCALE GENOMIC DNA]</scope>
    <source>
        <strain evidence="10">Z151</strain>
    </source>
</reference>
<evidence type="ECO:0000256" key="7">
    <source>
        <dbReference type="SAM" id="Phobius"/>
    </source>
</evidence>
<accession>A0A1W0WAI1</accession>
<dbReference type="AlphaFoldDB" id="A0A1W0WAI1"/>
<dbReference type="InterPro" id="IPR051717">
    <property type="entry name" value="MFS_MFSD6"/>
</dbReference>
<feature type="transmembrane region" description="Helical" evidence="7">
    <location>
        <begin position="149"/>
        <end position="171"/>
    </location>
</feature>
<proteinExistence type="inferred from homology"/>
<name>A0A1W0WAI1_HYPEX</name>
<dbReference type="PANTHER" id="PTHR16172:SF30">
    <property type="entry name" value="SUGAR BABY, ISOFORM C"/>
    <property type="match status" value="1"/>
</dbReference>
<feature type="compositionally biased region" description="Polar residues" evidence="6">
    <location>
        <begin position="308"/>
        <end position="317"/>
    </location>
</feature>
<comment type="similarity">
    <text evidence="2">Belongs to the major facilitator superfamily. MFSD6 family.</text>
</comment>
<feature type="region of interest" description="Disordered" evidence="6">
    <location>
        <begin position="254"/>
        <end position="317"/>
    </location>
</feature>
<dbReference type="InterPro" id="IPR036259">
    <property type="entry name" value="MFS_trans_sf"/>
</dbReference>
<evidence type="ECO:0000256" key="1">
    <source>
        <dbReference type="ARBA" id="ARBA00004141"/>
    </source>
</evidence>
<keyword evidence="5 7" id="KW-0472">Membrane</keyword>
<feature type="compositionally biased region" description="Polar residues" evidence="6">
    <location>
        <begin position="257"/>
        <end position="274"/>
    </location>
</feature>
<comment type="subcellular location">
    <subcellularLocation>
        <location evidence="1">Membrane</location>
        <topology evidence="1">Multi-pass membrane protein</topology>
    </subcellularLocation>
</comment>
<comment type="caution">
    <text evidence="9">The sequence shown here is derived from an EMBL/GenBank/DDBJ whole genome shotgun (WGS) entry which is preliminary data.</text>
</comment>
<evidence type="ECO:0000256" key="6">
    <source>
        <dbReference type="SAM" id="MobiDB-lite"/>
    </source>
</evidence>
<evidence type="ECO:0000256" key="5">
    <source>
        <dbReference type="ARBA" id="ARBA00023136"/>
    </source>
</evidence>
<feature type="domain" description="Major facilitator superfamily associated" evidence="8">
    <location>
        <begin position="4"/>
        <end position="64"/>
    </location>
</feature>
<feature type="transmembrane region" description="Helical" evidence="7">
    <location>
        <begin position="12"/>
        <end position="32"/>
    </location>
</feature>
<dbReference type="InterPro" id="IPR024989">
    <property type="entry name" value="MFS_assoc_dom"/>
</dbReference>
<keyword evidence="4 7" id="KW-1133">Transmembrane helix</keyword>
<gene>
    <name evidence="9" type="ORF">BV898_13543</name>
</gene>
<evidence type="ECO:0000256" key="2">
    <source>
        <dbReference type="ARBA" id="ARBA00005241"/>
    </source>
</evidence>
<protein>
    <recommendedName>
        <fullName evidence="8">Major facilitator superfamily associated domain-containing protein</fullName>
    </recommendedName>
</protein>
<dbReference type="Pfam" id="PF12832">
    <property type="entry name" value="MFS_1_like"/>
    <property type="match status" value="2"/>
</dbReference>
<feature type="transmembrane region" description="Helical" evidence="7">
    <location>
        <begin position="183"/>
        <end position="204"/>
    </location>
</feature>
<dbReference type="SUPFAM" id="SSF103473">
    <property type="entry name" value="MFS general substrate transporter"/>
    <property type="match status" value="2"/>
</dbReference>
<dbReference type="PANTHER" id="PTHR16172">
    <property type="entry name" value="MAJOR FACILITATOR SUPERFAMILY DOMAIN-CONTAINING PROTEIN 6-LIKE"/>
    <property type="match status" value="1"/>
</dbReference>